<reference evidence="8" key="2">
    <citation type="submission" date="2020-09" db="EMBL/GenBank/DDBJ databases">
        <authorList>
            <person name="Sun Q."/>
            <person name="Ohkuma M."/>
        </authorList>
    </citation>
    <scope>NUCLEOTIDE SEQUENCE</scope>
    <source>
        <strain evidence="8">JCM 11219</strain>
    </source>
</reference>
<evidence type="ECO:0000313" key="10">
    <source>
        <dbReference type="Proteomes" id="UP001060771"/>
    </source>
</evidence>
<keyword evidence="2" id="KW-1003">Cell membrane</keyword>
<dbReference type="EMBL" id="BMNM01000004">
    <property type="protein sequence ID" value="GGI77259.1"/>
    <property type="molecule type" value="Genomic_DNA"/>
</dbReference>
<keyword evidence="10" id="KW-1185">Reference proteome</keyword>
<evidence type="ECO:0000313" key="8">
    <source>
        <dbReference type="EMBL" id="GGI77259.1"/>
    </source>
</evidence>
<sequence>MVQNIKPGSGVYNKMNTKDIARVFKLVSIVLYLVIIVITVVLGAIALYLAVRDIISLVTFASVSDLEILSALSAIFLVVIALEFVDMFLEYIRSGTVVVDLVLAVVLTAVSRELLLYIASPSGSLYYGILLVMSILILALAYWLVNRAKTISRVS</sequence>
<keyword evidence="3 6" id="KW-0812">Transmembrane</keyword>
<feature type="transmembrane region" description="Helical" evidence="6">
    <location>
        <begin position="125"/>
        <end position="145"/>
    </location>
</feature>
<comment type="subcellular location">
    <subcellularLocation>
        <location evidence="1">Cell membrane</location>
        <topology evidence="1">Multi-pass membrane protein</topology>
    </subcellularLocation>
</comment>
<name>A0A830EHJ5_9CREN</name>
<dbReference type="Pfam" id="PF06146">
    <property type="entry name" value="PsiE"/>
    <property type="match status" value="1"/>
</dbReference>
<keyword evidence="4 6" id="KW-1133">Transmembrane helix</keyword>
<evidence type="ECO:0000256" key="5">
    <source>
        <dbReference type="ARBA" id="ARBA00023136"/>
    </source>
</evidence>
<evidence type="ECO:0000313" key="9">
    <source>
        <dbReference type="Proteomes" id="UP000657075"/>
    </source>
</evidence>
<protein>
    <recommendedName>
        <fullName evidence="11">Phosphate-starvation-inducible E-like protein</fullName>
    </recommendedName>
</protein>
<dbReference type="GO" id="GO:0005886">
    <property type="term" value="C:plasma membrane"/>
    <property type="evidence" value="ECO:0007669"/>
    <property type="project" value="UniProtKB-SubCell"/>
</dbReference>
<evidence type="ECO:0000256" key="3">
    <source>
        <dbReference type="ARBA" id="ARBA00022692"/>
    </source>
</evidence>
<evidence type="ECO:0000256" key="4">
    <source>
        <dbReference type="ARBA" id="ARBA00022989"/>
    </source>
</evidence>
<keyword evidence="5 6" id="KW-0472">Membrane</keyword>
<feature type="transmembrane region" description="Helical" evidence="6">
    <location>
        <begin position="97"/>
        <end position="119"/>
    </location>
</feature>
<evidence type="ECO:0000256" key="6">
    <source>
        <dbReference type="SAM" id="Phobius"/>
    </source>
</evidence>
<evidence type="ECO:0000313" key="7">
    <source>
        <dbReference type="EMBL" id="BDR93456.1"/>
    </source>
</evidence>
<dbReference type="EMBL" id="AP026830">
    <property type="protein sequence ID" value="BDR93456.1"/>
    <property type="molecule type" value="Genomic_DNA"/>
</dbReference>
<evidence type="ECO:0000256" key="1">
    <source>
        <dbReference type="ARBA" id="ARBA00004651"/>
    </source>
</evidence>
<dbReference type="AlphaFoldDB" id="A0A830EHJ5"/>
<organism evidence="8 9">
    <name type="scientific">Vulcanisaeta souniana JCM 11219</name>
    <dbReference type="NCBI Taxonomy" id="1293586"/>
    <lineage>
        <taxon>Archaea</taxon>
        <taxon>Thermoproteota</taxon>
        <taxon>Thermoprotei</taxon>
        <taxon>Thermoproteales</taxon>
        <taxon>Thermoproteaceae</taxon>
        <taxon>Vulcanisaeta</taxon>
    </lineage>
</organism>
<reference evidence="7" key="4">
    <citation type="journal article" date="2023" name="Microbiol. Resour. Announc.">
        <title>Complete Genome Sequence of Vulcanisaeta souniana Strain IC-059, a Hyperthermophilic Archaeon Isolated from Hot Spring Water in Japan.</title>
        <authorList>
            <person name="Kato S."/>
            <person name="Itoh T."/>
            <person name="Wu L."/>
            <person name="Ma J."/>
            <person name="Ohkuma M."/>
        </authorList>
    </citation>
    <scope>NUCLEOTIDE SEQUENCE</scope>
    <source>
        <strain evidence="7">JCM 11219</strain>
    </source>
</reference>
<evidence type="ECO:0000256" key="2">
    <source>
        <dbReference type="ARBA" id="ARBA00022475"/>
    </source>
</evidence>
<dbReference type="Proteomes" id="UP000657075">
    <property type="component" value="Unassembled WGS sequence"/>
</dbReference>
<reference evidence="10" key="3">
    <citation type="submission" date="2022-09" db="EMBL/GenBank/DDBJ databases">
        <title>Complete genome sequence of Vulcanisaeta souniana.</title>
        <authorList>
            <person name="Kato S."/>
            <person name="Itoh T."/>
            <person name="Ohkuma M."/>
        </authorList>
    </citation>
    <scope>NUCLEOTIDE SEQUENCE [LARGE SCALE GENOMIC DNA]</scope>
    <source>
        <strain evidence="10">JCM 11219</strain>
    </source>
</reference>
<dbReference type="Proteomes" id="UP001060771">
    <property type="component" value="Chromosome"/>
</dbReference>
<feature type="transmembrane region" description="Helical" evidence="6">
    <location>
        <begin position="68"/>
        <end position="85"/>
    </location>
</feature>
<dbReference type="InterPro" id="IPR020948">
    <property type="entry name" value="P_starv_induced_PsiE-like"/>
</dbReference>
<proteinExistence type="predicted"/>
<feature type="transmembrane region" description="Helical" evidence="6">
    <location>
        <begin position="23"/>
        <end position="48"/>
    </location>
</feature>
<evidence type="ECO:0008006" key="11">
    <source>
        <dbReference type="Google" id="ProtNLM"/>
    </source>
</evidence>
<gene>
    <name evidence="8" type="ORF">GCM10007112_12590</name>
    <name evidence="7" type="ORF">Vsou_25490</name>
</gene>
<accession>A0A830EHJ5</accession>
<reference evidence="8" key="1">
    <citation type="journal article" date="2014" name="Int. J. Syst. Evol. Microbiol.">
        <title>Complete genome sequence of Corynebacterium casei LMG S-19264T (=DSM 44701T), isolated from a smear-ripened cheese.</title>
        <authorList>
            <consortium name="US DOE Joint Genome Institute (JGI-PGF)"/>
            <person name="Walter F."/>
            <person name="Albersmeier A."/>
            <person name="Kalinowski J."/>
            <person name="Ruckert C."/>
        </authorList>
    </citation>
    <scope>NUCLEOTIDE SEQUENCE</scope>
    <source>
        <strain evidence="8">JCM 11219</strain>
    </source>
</reference>